<evidence type="ECO:0000256" key="1">
    <source>
        <dbReference type="SAM" id="Coils"/>
    </source>
</evidence>
<name>A0A918WJQ7_9BACT</name>
<feature type="chain" id="PRO_5037482876" evidence="2">
    <location>
        <begin position="23"/>
        <end position="173"/>
    </location>
</feature>
<evidence type="ECO:0000256" key="2">
    <source>
        <dbReference type="SAM" id="SignalP"/>
    </source>
</evidence>
<comment type="caution">
    <text evidence="3">The sequence shown here is derived from an EMBL/GenBank/DDBJ whole genome shotgun (WGS) entry which is preliminary data.</text>
</comment>
<feature type="signal peptide" evidence="2">
    <location>
        <begin position="1"/>
        <end position="22"/>
    </location>
</feature>
<sequence length="173" mass="19644">MDTSRFTFLLLLWALASSCAFAAEPLPAIPKSDRILNLEEVRNFWINSLKNKSIPKKPTNLHPERRAKWEKALKQRDNQIQSIRDGHYDTAALKAQLTHNLAAYLAKKDEKSATITRSQLNELNLHLEKLKTLRLQQEAARKAIATAEEVETLRAKVSSLESEISQLSSSCQH</sequence>
<dbReference type="Proteomes" id="UP000644507">
    <property type="component" value="Unassembled WGS sequence"/>
</dbReference>
<feature type="coiled-coil region" evidence="1">
    <location>
        <begin position="120"/>
        <end position="170"/>
    </location>
</feature>
<accession>A0A918WJQ7</accession>
<protein>
    <submittedName>
        <fullName evidence="3">Uncharacterized protein</fullName>
    </submittedName>
</protein>
<dbReference type="EMBL" id="BMXI01000011">
    <property type="protein sequence ID" value="GHC58046.1"/>
    <property type="molecule type" value="Genomic_DNA"/>
</dbReference>
<reference evidence="3" key="1">
    <citation type="journal article" date="2014" name="Int. J. Syst. Evol. Microbiol.">
        <title>Complete genome sequence of Corynebacterium casei LMG S-19264T (=DSM 44701T), isolated from a smear-ripened cheese.</title>
        <authorList>
            <consortium name="US DOE Joint Genome Institute (JGI-PGF)"/>
            <person name="Walter F."/>
            <person name="Albersmeier A."/>
            <person name="Kalinowski J."/>
            <person name="Ruckert C."/>
        </authorList>
    </citation>
    <scope>NUCLEOTIDE SEQUENCE</scope>
    <source>
        <strain evidence="3">KCTC 12988</strain>
    </source>
</reference>
<keyword evidence="2" id="KW-0732">Signal</keyword>
<organism evidence="3 4">
    <name type="scientific">Roseibacillus persicicus</name>
    <dbReference type="NCBI Taxonomy" id="454148"/>
    <lineage>
        <taxon>Bacteria</taxon>
        <taxon>Pseudomonadati</taxon>
        <taxon>Verrucomicrobiota</taxon>
        <taxon>Verrucomicrobiia</taxon>
        <taxon>Verrucomicrobiales</taxon>
        <taxon>Verrucomicrobiaceae</taxon>
        <taxon>Roseibacillus</taxon>
    </lineage>
</organism>
<keyword evidence="1" id="KW-0175">Coiled coil</keyword>
<dbReference type="RefSeq" id="WP_189570605.1">
    <property type="nucleotide sequence ID" value="NZ_BMXI01000011.1"/>
</dbReference>
<proteinExistence type="predicted"/>
<gene>
    <name evidence="3" type="ORF">GCM10007100_26160</name>
</gene>
<keyword evidence="4" id="KW-1185">Reference proteome</keyword>
<dbReference type="PROSITE" id="PS51257">
    <property type="entry name" value="PROKAR_LIPOPROTEIN"/>
    <property type="match status" value="1"/>
</dbReference>
<reference evidence="3" key="2">
    <citation type="submission" date="2020-09" db="EMBL/GenBank/DDBJ databases">
        <authorList>
            <person name="Sun Q."/>
            <person name="Kim S."/>
        </authorList>
    </citation>
    <scope>NUCLEOTIDE SEQUENCE</scope>
    <source>
        <strain evidence="3">KCTC 12988</strain>
    </source>
</reference>
<evidence type="ECO:0000313" key="3">
    <source>
        <dbReference type="EMBL" id="GHC58046.1"/>
    </source>
</evidence>
<evidence type="ECO:0000313" key="4">
    <source>
        <dbReference type="Proteomes" id="UP000644507"/>
    </source>
</evidence>
<dbReference type="AlphaFoldDB" id="A0A918WJQ7"/>